<dbReference type="AlphaFoldDB" id="A0A9D6Z164"/>
<proteinExistence type="predicted"/>
<comment type="caution">
    <text evidence="1">The sequence shown here is derived from an EMBL/GenBank/DDBJ whole genome shotgun (WGS) entry which is preliminary data.</text>
</comment>
<gene>
    <name evidence="1" type="ORF">HY912_14705</name>
</gene>
<accession>A0A9D6Z164</accession>
<evidence type="ECO:0000313" key="2">
    <source>
        <dbReference type="Proteomes" id="UP000807825"/>
    </source>
</evidence>
<organism evidence="1 2">
    <name type="scientific">Desulfomonile tiedjei</name>
    <dbReference type="NCBI Taxonomy" id="2358"/>
    <lineage>
        <taxon>Bacteria</taxon>
        <taxon>Pseudomonadati</taxon>
        <taxon>Thermodesulfobacteriota</taxon>
        <taxon>Desulfomonilia</taxon>
        <taxon>Desulfomonilales</taxon>
        <taxon>Desulfomonilaceae</taxon>
        <taxon>Desulfomonile</taxon>
    </lineage>
</organism>
<sequence>MLDHVVFEEPWKGIKVSAYTDQYAYDPEDNSLVFISLAGTEQAVKAISSAIIGGQTVSIMGADNSEILLDGHAATHFRVLSTKLSGGAVHQLVADSRFFGSDEPGAYLVVIPQQEDVSKVVYRQVLTHLASPLLPEWVQWICGQLKEVDRMREMEGTLRVAQVSANEATVDQLVSQGLRTGQIRLEGGGTHARFH</sequence>
<dbReference type="Proteomes" id="UP000807825">
    <property type="component" value="Unassembled WGS sequence"/>
</dbReference>
<name>A0A9D6Z164_9BACT</name>
<evidence type="ECO:0000313" key="1">
    <source>
        <dbReference type="EMBL" id="MBI5250738.1"/>
    </source>
</evidence>
<reference evidence="1" key="1">
    <citation type="submission" date="2020-07" db="EMBL/GenBank/DDBJ databases">
        <title>Huge and variable diversity of episymbiotic CPR bacteria and DPANN archaea in groundwater ecosystems.</title>
        <authorList>
            <person name="He C.Y."/>
            <person name="Keren R."/>
            <person name="Whittaker M."/>
            <person name="Farag I.F."/>
            <person name="Doudna J."/>
            <person name="Cate J.H.D."/>
            <person name="Banfield J.F."/>
        </authorList>
    </citation>
    <scope>NUCLEOTIDE SEQUENCE</scope>
    <source>
        <strain evidence="1">NC_groundwater_1664_Pr3_B-0.1um_52_9</strain>
    </source>
</reference>
<dbReference type="EMBL" id="JACRDE010000385">
    <property type="protein sequence ID" value="MBI5250738.1"/>
    <property type="molecule type" value="Genomic_DNA"/>
</dbReference>
<protein>
    <submittedName>
        <fullName evidence="1">Uncharacterized protein</fullName>
    </submittedName>
</protein>